<sequence>MQCVLRNGAACAGFSLNSAAQSCQTYDVAPDIYDAGLCYFDGPPPPLPPLQPGLHPAGNENCGATQRPVGAYAVQVQLPTGSVRKDHYLVCENTPTTFRGALTGTATLRSKNCTSSGSVYAGFSGGSGPCAPPAPPCALNTTKCFAGDNQGTQPILPNGYLRYFGCRTVHNLDYVVTSVITSAEDSNAELMGITCCYAGPC</sequence>
<dbReference type="Proteomes" id="UP000694843">
    <property type="component" value="Unplaced"/>
</dbReference>
<keyword evidence="1" id="KW-1185">Reference proteome</keyword>
<reference evidence="2" key="1">
    <citation type="submission" date="2025-08" db="UniProtKB">
        <authorList>
            <consortium name="RefSeq"/>
        </authorList>
    </citation>
    <scope>IDENTIFICATION</scope>
    <source>
        <tissue evidence="2">Whole organism</tissue>
    </source>
</reference>
<dbReference type="OrthoDB" id="10499197at2759"/>
<evidence type="ECO:0000313" key="1">
    <source>
        <dbReference type="Proteomes" id="UP000694843"/>
    </source>
</evidence>
<dbReference type="AlphaFoldDB" id="A0A979FXD7"/>
<dbReference type="RefSeq" id="XP_047741277.1">
    <property type="nucleotide sequence ID" value="XM_047885321.1"/>
</dbReference>
<name>A0A979FXD7_HYAAZ</name>
<dbReference type="KEGG" id="hazt:108668430"/>
<organism evidence="1 2">
    <name type="scientific">Hyalella azteca</name>
    <name type="common">Amphipod</name>
    <dbReference type="NCBI Taxonomy" id="294128"/>
    <lineage>
        <taxon>Eukaryota</taxon>
        <taxon>Metazoa</taxon>
        <taxon>Ecdysozoa</taxon>
        <taxon>Arthropoda</taxon>
        <taxon>Crustacea</taxon>
        <taxon>Multicrustacea</taxon>
        <taxon>Malacostraca</taxon>
        <taxon>Eumalacostraca</taxon>
        <taxon>Peracarida</taxon>
        <taxon>Amphipoda</taxon>
        <taxon>Senticaudata</taxon>
        <taxon>Talitrida</taxon>
        <taxon>Talitroidea</taxon>
        <taxon>Hyalellidae</taxon>
        <taxon>Hyalella</taxon>
    </lineage>
</organism>
<protein>
    <submittedName>
        <fullName evidence="2">Uncharacterized protein LOC108668430</fullName>
    </submittedName>
</protein>
<dbReference type="GeneID" id="108668430"/>
<accession>A0A979FXD7</accession>
<dbReference type="PROSITE" id="PS51257">
    <property type="entry name" value="PROKAR_LIPOPROTEIN"/>
    <property type="match status" value="1"/>
</dbReference>
<proteinExistence type="predicted"/>
<evidence type="ECO:0000313" key="2">
    <source>
        <dbReference type="RefSeq" id="XP_047741277.1"/>
    </source>
</evidence>
<gene>
    <name evidence="2" type="primary">LOC108668430</name>
</gene>